<gene>
    <name evidence="5" type="primary">tolB</name>
    <name evidence="8" type="ORF">SAMN05216382_0896</name>
</gene>
<dbReference type="GO" id="GO:0051301">
    <property type="term" value="P:cell division"/>
    <property type="evidence" value="ECO:0007669"/>
    <property type="project" value="UniProtKB-UniRule"/>
</dbReference>
<feature type="signal peptide" evidence="5">
    <location>
        <begin position="1"/>
        <end position="23"/>
    </location>
</feature>
<comment type="subunit">
    <text evidence="5">The Tol-Pal system is composed of five core proteins: the inner membrane proteins TolA, TolQ and TolR, the periplasmic protein TolB and the outer membrane protein Pal. They form a network linking the inner and outer membranes and the peptidoglycan layer.</text>
</comment>
<feature type="region of interest" description="Disordered" evidence="6">
    <location>
        <begin position="317"/>
        <end position="338"/>
    </location>
</feature>
<evidence type="ECO:0000256" key="5">
    <source>
        <dbReference type="HAMAP-Rule" id="MF_00671"/>
    </source>
</evidence>
<dbReference type="SUPFAM" id="SSF52964">
    <property type="entry name" value="TolB, N-terminal domain"/>
    <property type="match status" value="1"/>
</dbReference>
<feature type="chain" id="PRO_5011803481" description="Tol-Pal system protein TolB" evidence="5">
    <location>
        <begin position="24"/>
        <end position="475"/>
    </location>
</feature>
<dbReference type="STRING" id="1855283.SAMN05216382_0896"/>
<dbReference type="InterPro" id="IPR007195">
    <property type="entry name" value="TolB_N"/>
</dbReference>
<proteinExistence type="inferred from homology"/>
<evidence type="ECO:0000256" key="6">
    <source>
        <dbReference type="SAM" id="MobiDB-lite"/>
    </source>
</evidence>
<comment type="subcellular location">
    <subcellularLocation>
        <location evidence="1 5">Periplasm</location>
    </subcellularLocation>
</comment>
<protein>
    <recommendedName>
        <fullName evidence="5">Tol-Pal system protein TolB</fullName>
    </recommendedName>
</protein>
<dbReference type="InterPro" id="IPR011042">
    <property type="entry name" value="6-blade_b-propeller_TolB-like"/>
</dbReference>
<dbReference type="GO" id="GO:0017038">
    <property type="term" value="P:protein import"/>
    <property type="evidence" value="ECO:0007669"/>
    <property type="project" value="InterPro"/>
</dbReference>
<feature type="region of interest" description="Disordered" evidence="6">
    <location>
        <begin position="23"/>
        <end position="58"/>
    </location>
</feature>
<comment type="similarity">
    <text evidence="2 5">Belongs to the TolB family.</text>
</comment>
<dbReference type="Proteomes" id="UP000199214">
    <property type="component" value="Unassembled WGS sequence"/>
</dbReference>
<keyword evidence="5" id="KW-0131">Cell cycle</keyword>
<reference evidence="9" key="1">
    <citation type="submission" date="2016-10" db="EMBL/GenBank/DDBJ databases">
        <authorList>
            <person name="Varghese N."/>
            <person name="Submissions S."/>
        </authorList>
    </citation>
    <scope>NUCLEOTIDE SEQUENCE [LARGE SCALE GENOMIC DNA]</scope>
    <source>
        <strain evidence="9">JS21-1</strain>
    </source>
</reference>
<evidence type="ECO:0000313" key="9">
    <source>
        <dbReference type="Proteomes" id="UP000199214"/>
    </source>
</evidence>
<dbReference type="HAMAP" id="MF_00671">
    <property type="entry name" value="TolB"/>
    <property type="match status" value="1"/>
</dbReference>
<dbReference type="PANTHER" id="PTHR36842">
    <property type="entry name" value="PROTEIN TOLB HOMOLOG"/>
    <property type="match status" value="1"/>
</dbReference>
<name>A0A1H7IYZ3_9SPHN</name>
<accession>A0A1H7IYZ3</accession>
<comment type="function">
    <text evidence="5">Part of the Tol-Pal system, which plays a role in outer membrane invagination during cell division and is important for maintaining outer membrane integrity.</text>
</comment>
<keyword evidence="3 5" id="KW-0732">Signal</keyword>
<evidence type="ECO:0000256" key="1">
    <source>
        <dbReference type="ARBA" id="ARBA00004418"/>
    </source>
</evidence>
<dbReference type="Pfam" id="PF07676">
    <property type="entry name" value="PD40"/>
    <property type="match status" value="3"/>
</dbReference>
<dbReference type="InterPro" id="IPR011659">
    <property type="entry name" value="WD40"/>
</dbReference>
<dbReference type="SUPFAM" id="SSF69304">
    <property type="entry name" value="Tricorn protease N-terminal domain"/>
    <property type="match status" value="1"/>
</dbReference>
<evidence type="ECO:0000313" key="8">
    <source>
        <dbReference type="EMBL" id="SEK67192.1"/>
    </source>
</evidence>
<dbReference type="GO" id="GO:0042597">
    <property type="term" value="C:periplasmic space"/>
    <property type="evidence" value="ECO:0007669"/>
    <property type="project" value="UniProtKB-SubCell"/>
</dbReference>
<keyword evidence="5" id="KW-0132">Cell division</keyword>
<evidence type="ECO:0000256" key="2">
    <source>
        <dbReference type="ARBA" id="ARBA00009820"/>
    </source>
</evidence>
<dbReference type="Gene3D" id="3.40.50.10070">
    <property type="entry name" value="TolB, N-terminal domain"/>
    <property type="match status" value="1"/>
</dbReference>
<evidence type="ECO:0000259" key="7">
    <source>
        <dbReference type="Pfam" id="PF04052"/>
    </source>
</evidence>
<keyword evidence="4 5" id="KW-0574">Periplasm</keyword>
<dbReference type="PANTHER" id="PTHR36842:SF1">
    <property type="entry name" value="PROTEIN TOLB"/>
    <property type="match status" value="1"/>
</dbReference>
<organism evidence="8 9">
    <name type="scientific">Sphingomonas palmae</name>
    <dbReference type="NCBI Taxonomy" id="1855283"/>
    <lineage>
        <taxon>Bacteria</taxon>
        <taxon>Pseudomonadati</taxon>
        <taxon>Pseudomonadota</taxon>
        <taxon>Alphaproteobacteria</taxon>
        <taxon>Sphingomonadales</taxon>
        <taxon>Sphingomonadaceae</taxon>
        <taxon>Sphingomonas</taxon>
    </lineage>
</organism>
<dbReference type="Gene3D" id="2.120.10.30">
    <property type="entry name" value="TolB, C-terminal domain"/>
    <property type="match status" value="1"/>
</dbReference>
<dbReference type="EMBL" id="FNZZ01000001">
    <property type="protein sequence ID" value="SEK67192.1"/>
    <property type="molecule type" value="Genomic_DNA"/>
</dbReference>
<dbReference type="OrthoDB" id="9802240at2"/>
<dbReference type="InterPro" id="IPR014167">
    <property type="entry name" value="Tol-Pal_TolB"/>
</dbReference>
<dbReference type="AlphaFoldDB" id="A0A1H7IYZ3"/>
<dbReference type="Pfam" id="PF04052">
    <property type="entry name" value="TolB_N"/>
    <property type="match status" value="1"/>
</dbReference>
<keyword evidence="9" id="KW-1185">Reference proteome</keyword>
<evidence type="ECO:0000256" key="4">
    <source>
        <dbReference type="ARBA" id="ARBA00022764"/>
    </source>
</evidence>
<feature type="compositionally biased region" description="Low complexity" evidence="6">
    <location>
        <begin position="32"/>
        <end position="51"/>
    </location>
</feature>
<evidence type="ECO:0000256" key="3">
    <source>
        <dbReference type="ARBA" id="ARBA00022729"/>
    </source>
</evidence>
<feature type="domain" description="TolB N-terminal" evidence="7">
    <location>
        <begin position="57"/>
        <end position="169"/>
    </location>
</feature>
<sequence precursor="true">MRISALLLVSALAAGIVSAPASAQDVPPVTLTPPAGTQPAQGAVPAQAAPGQTPPPLEVDVTGGISAPMPIAIPAMPTPAVTSTPAGSTDALGRQLADIIANDLRGSGLFTPIPPAQLRTVMFPEVTAPAYDYWGGTGAQALVQGYIRANSDGSLAVGCYLYDVTARAELVRQGFVVPPSQWRRAAHKCADAIYARLTGEGPYFDSRVVYVSETGPKGNRIKRLAIMDQDGANHRFLTAGSSIVLTPRFAPNQQSIVYMSYVGKNPAIYVYDIGTGKQRLVVQNAATTFAPRFSPDGRWILFSRADGGNTDIYRVSSAGGGTPQKLTNSPGIDTGGSYSPDGSKIVFESDRSGGQQIYVMNADGSNQQRISFGGGRYATPVWSPRGDLIAFTKLAGSFRIGVMNPNGSGERLLTDGYQDEGPSWSPNGRVITFFRTGSGSGGKADLWSVDLTGVNARRIPTPLDGSDPAWGPLQP</sequence>
<dbReference type="NCBIfam" id="TIGR02800">
    <property type="entry name" value="propeller_TolB"/>
    <property type="match status" value="1"/>
</dbReference>